<feature type="transmembrane region" description="Helical" evidence="1">
    <location>
        <begin position="326"/>
        <end position="346"/>
    </location>
</feature>
<reference evidence="3" key="1">
    <citation type="journal article" date="2019" name="Int. J. Syst. Evol. Microbiol.">
        <title>The Global Catalogue of Microorganisms (GCM) 10K type strain sequencing project: providing services to taxonomists for standard genome sequencing and annotation.</title>
        <authorList>
            <consortium name="The Broad Institute Genomics Platform"/>
            <consortium name="The Broad Institute Genome Sequencing Center for Infectious Disease"/>
            <person name="Wu L."/>
            <person name="Ma J."/>
        </authorList>
    </citation>
    <scope>NUCLEOTIDE SEQUENCE [LARGE SCALE GENOMIC DNA]</scope>
    <source>
        <strain evidence="3">CGMCC 4.7198</strain>
    </source>
</reference>
<protein>
    <submittedName>
        <fullName evidence="2">Tetratricopeptide repeat protein</fullName>
    </submittedName>
</protein>
<keyword evidence="1" id="KW-0472">Membrane</keyword>
<dbReference type="SUPFAM" id="SSF48452">
    <property type="entry name" value="TPR-like"/>
    <property type="match status" value="1"/>
</dbReference>
<keyword evidence="1" id="KW-1133">Transmembrane helix</keyword>
<keyword evidence="1" id="KW-0812">Transmembrane</keyword>
<sequence length="360" mass="38373">MESLLRARELAGARKFRESRALVERAEPRSAEEFSLAASVLLQLRDPEAALPLAERAVRLAPDDWRGWVAVADADLLLGRTEAAVAAARAAVGLAPDEAAPHRVLGAALNKVIGRGGEARQELKRAKQLGGGRKALLMPGRPSPWGFAVLAAFLVFGTLTFVGDWSDGLKSVFQILRTASLLGLLFFLRAPRRAGLAWRARTAEMRATNERLYGGGGREASVKAAAALAPWGAAVGACTTLFAAPGFSGSPLPLWAILPVVPIGGCLLLVAARRWVRWWYGERFLREVFAPDVLVRVHLVASGALLGGILLLALGDAEERQWKVLLLGGLGWLVLASIGTPLAAGIRDGVREDREKAADA</sequence>
<name>A0ABW2VL48_9ACTN</name>
<feature type="transmembrane region" description="Helical" evidence="1">
    <location>
        <begin position="174"/>
        <end position="191"/>
    </location>
</feature>
<organism evidence="2 3">
    <name type="scientific">Streptomyces lutosisoli</name>
    <dbReference type="NCBI Taxonomy" id="2665721"/>
    <lineage>
        <taxon>Bacteria</taxon>
        <taxon>Bacillati</taxon>
        <taxon>Actinomycetota</taxon>
        <taxon>Actinomycetes</taxon>
        <taxon>Kitasatosporales</taxon>
        <taxon>Streptomycetaceae</taxon>
        <taxon>Streptomyces</taxon>
    </lineage>
</organism>
<dbReference type="Proteomes" id="UP001596957">
    <property type="component" value="Unassembled WGS sequence"/>
</dbReference>
<evidence type="ECO:0000313" key="2">
    <source>
        <dbReference type="EMBL" id="MFD0284043.1"/>
    </source>
</evidence>
<feature type="transmembrane region" description="Helical" evidence="1">
    <location>
        <begin position="143"/>
        <end position="162"/>
    </location>
</feature>
<dbReference type="InterPro" id="IPR011990">
    <property type="entry name" value="TPR-like_helical_dom_sf"/>
</dbReference>
<feature type="transmembrane region" description="Helical" evidence="1">
    <location>
        <begin position="254"/>
        <end position="272"/>
    </location>
</feature>
<gene>
    <name evidence="2" type="ORF">ACFQZP_20635</name>
</gene>
<dbReference type="RefSeq" id="WP_381255175.1">
    <property type="nucleotide sequence ID" value="NZ_JBHTBI010000012.1"/>
</dbReference>
<evidence type="ECO:0000313" key="3">
    <source>
        <dbReference type="Proteomes" id="UP001596957"/>
    </source>
</evidence>
<dbReference type="EMBL" id="JBHTEC010000001">
    <property type="protein sequence ID" value="MFD0284043.1"/>
    <property type="molecule type" value="Genomic_DNA"/>
</dbReference>
<keyword evidence="3" id="KW-1185">Reference proteome</keyword>
<feature type="transmembrane region" description="Helical" evidence="1">
    <location>
        <begin position="293"/>
        <end position="314"/>
    </location>
</feature>
<dbReference type="Gene3D" id="1.25.40.10">
    <property type="entry name" value="Tetratricopeptide repeat domain"/>
    <property type="match status" value="1"/>
</dbReference>
<proteinExistence type="predicted"/>
<feature type="transmembrane region" description="Helical" evidence="1">
    <location>
        <begin position="228"/>
        <end position="248"/>
    </location>
</feature>
<accession>A0ABW2VL48</accession>
<evidence type="ECO:0000256" key="1">
    <source>
        <dbReference type="SAM" id="Phobius"/>
    </source>
</evidence>
<comment type="caution">
    <text evidence="2">The sequence shown here is derived from an EMBL/GenBank/DDBJ whole genome shotgun (WGS) entry which is preliminary data.</text>
</comment>